<feature type="compositionally biased region" description="Basic and acidic residues" evidence="6">
    <location>
        <begin position="1159"/>
        <end position="1173"/>
    </location>
</feature>
<evidence type="ECO:0000313" key="10">
    <source>
        <dbReference type="EMBL" id="KAK6127541.1"/>
    </source>
</evidence>
<sequence>MTSDMAHSLRSNRSSFGSSNGFDTPSNNSFGISNVDDYDSDGSNFAPPTPNTLSSVMPPELAGAIPLIDKFQVEGFLRAMQKQIHSAGKRGFFGKKTVGMQVREKFTFEDMLCFQKDPIPTSLLKINSDLVSRAVKLFQVILKYLGVDSSDRVTPTSLDDRIELINKLYKHSLKRSELETNSLCKFQSRQEIILIVLLSGVRSFLVSFPFYPNCSILLDDVWLTLCSVINRHSLIKAWELMYLCASCMPPSKEIGGYLSEYVHTVAHSVNSDSEVQVLAMNTLNALKRTVKAGPRHIMPGREEIDAVLTGKKLTTIVFFLDETFEEITYDMATTVADAVELSLSYRYLSFEIGRACRIIKLSAYASFSLFECRKAVVSKSADPGNEEYIGLDDNKYIGDLLADFKASKDRSKGEILHCKLTFKKKLFRESDEAITDPMFVQLSYVQLQHDYVFGNYPVGRDDAAQLSALQILVEIGYVVSPETCTDWTSLLERFLPRQVALTRAKRDWELDVLSRYRTMENLTKDDARQQFLRILRTLPYGNSVFFAVHFFRPVPKEYLHSAELRDIMQFGSSNTAVFFKMRVAGVLHIFQFETKQGEEICVALQTHINDVMLRRYSKARAAANGSINGHPSDNARPTIDINEKRVSELSKSLEELENKINQVLRKTQDELKSRTAELHAVEESKRKIVNEKTSLEERLSRLERKNADEIAFIEGRFEQESKAMKLRVSELERKLEEATRNLIVAQSTIAAKDKELSALQNNLRELEELREMKEDIDRKNEQTAAILKMQGAQLAEMEALYKEEQVKRKRYFNMIEDMKGKIRVYCQLRPLSEKEISVKERNMLANVDEFTVEHTWRDDRYLVQSAVDGYNVCIFAYGQTGSGKTFTIYGSERNPGLTPRAISELFRIMKQDNKKYSFNLKVYMVELYQDTLIDLLLPKNAKRLKLDIKKDSKGMVVVENVTTLSISSYDELRSIIERGSEQRHTTGTLMNEQSSRSHLILSVVIESTNLQTQSVARGKLSFVDLAGSERVKKSGSSGSQLKEAQSINKSLSALGDVIGALSSGNQHIPYRNHKLTMLMSDSLGGNAKTLMFVNISPAESNLDESYNSLTYASRVRSIVNDPSKNVSSKEVARLKKLVAYWKEQAGQRGDDEDLEEVQEERTTKDKTDSRHSM</sequence>
<dbReference type="PROSITE" id="PS50067">
    <property type="entry name" value="KINESIN_MOTOR_2"/>
    <property type="match status" value="1"/>
</dbReference>
<dbReference type="InterPro" id="IPR001752">
    <property type="entry name" value="Kinesin_motor_dom"/>
</dbReference>
<keyword evidence="1 4" id="KW-0547">Nucleotide-binding</keyword>
<feature type="compositionally biased region" description="Low complexity" evidence="6">
    <location>
        <begin position="11"/>
        <end position="22"/>
    </location>
</feature>
<dbReference type="SUPFAM" id="SSF47031">
    <property type="entry name" value="Second domain of FERM"/>
    <property type="match status" value="1"/>
</dbReference>
<dbReference type="InterPro" id="IPR011254">
    <property type="entry name" value="Prismane-like_sf"/>
</dbReference>
<feature type="region of interest" description="Disordered" evidence="6">
    <location>
        <begin position="1"/>
        <end position="23"/>
    </location>
</feature>
<dbReference type="InterPro" id="IPR027417">
    <property type="entry name" value="P-loop_NTPase"/>
</dbReference>
<dbReference type="SUPFAM" id="SSF52540">
    <property type="entry name" value="P-loop containing nucleoside triphosphate hydrolases"/>
    <property type="match status" value="1"/>
</dbReference>
<feature type="binding site" evidence="4">
    <location>
        <begin position="878"/>
        <end position="885"/>
    </location>
    <ligand>
        <name>ATP</name>
        <dbReference type="ChEBI" id="CHEBI:30616"/>
    </ligand>
</feature>
<dbReference type="PANTHER" id="PTHR47972">
    <property type="entry name" value="KINESIN-LIKE PROTEIN KLP-3"/>
    <property type="match status" value="1"/>
</dbReference>
<comment type="similarity">
    <text evidence="4">Belongs to the TRAFAC class myosin-kinesin ATPase superfamily. Kinesin family.</text>
</comment>
<dbReference type="InterPro" id="IPR027640">
    <property type="entry name" value="Kinesin-like_fam"/>
</dbReference>
<proteinExistence type="inferred from homology"/>
<dbReference type="Pfam" id="PF00784">
    <property type="entry name" value="MyTH4"/>
    <property type="match status" value="1"/>
</dbReference>
<feature type="domain" description="Kinesin motor" evidence="8">
    <location>
        <begin position="821"/>
        <end position="1118"/>
    </location>
</feature>
<dbReference type="Proteomes" id="UP001318860">
    <property type="component" value="Unassembled WGS sequence"/>
</dbReference>
<evidence type="ECO:0000256" key="5">
    <source>
        <dbReference type="SAM" id="Coils"/>
    </source>
</evidence>
<dbReference type="Gene3D" id="6.10.250.760">
    <property type="match status" value="1"/>
</dbReference>
<dbReference type="SMART" id="SM00139">
    <property type="entry name" value="MyTH4"/>
    <property type="match status" value="1"/>
</dbReference>
<feature type="domain" description="MyTH4" evidence="9">
    <location>
        <begin position="114"/>
        <end position="308"/>
    </location>
</feature>
<evidence type="ECO:0000256" key="3">
    <source>
        <dbReference type="ARBA" id="ARBA00023175"/>
    </source>
</evidence>
<evidence type="ECO:0008006" key="12">
    <source>
        <dbReference type="Google" id="ProtNLM"/>
    </source>
</evidence>
<dbReference type="PANTHER" id="PTHR47972:SF16">
    <property type="entry name" value="KINESIN-LIKE PROTEIN"/>
    <property type="match status" value="1"/>
</dbReference>
<dbReference type="InterPro" id="IPR019749">
    <property type="entry name" value="Band_41_domain"/>
</dbReference>
<keyword evidence="2 4" id="KW-0067">ATP-binding</keyword>
<dbReference type="InterPro" id="IPR014352">
    <property type="entry name" value="FERM/acyl-CoA-bd_prot_sf"/>
</dbReference>
<dbReference type="Gene3D" id="3.40.850.10">
    <property type="entry name" value="Kinesin motor domain"/>
    <property type="match status" value="1"/>
</dbReference>
<dbReference type="InterPro" id="IPR000857">
    <property type="entry name" value="MyTH4_dom"/>
</dbReference>
<dbReference type="InterPro" id="IPR000299">
    <property type="entry name" value="FERM_domain"/>
</dbReference>
<dbReference type="Gene3D" id="1.20.80.10">
    <property type="match status" value="1"/>
</dbReference>
<dbReference type="Pfam" id="PF00373">
    <property type="entry name" value="FERM_M"/>
    <property type="match status" value="1"/>
</dbReference>
<name>A0ABR0V0G0_REHGL</name>
<dbReference type="SUPFAM" id="SSF50729">
    <property type="entry name" value="PH domain-like"/>
    <property type="match status" value="1"/>
</dbReference>
<dbReference type="InterPro" id="IPR038185">
    <property type="entry name" value="MyTH4_dom_sf"/>
</dbReference>
<dbReference type="InterPro" id="IPR019748">
    <property type="entry name" value="FERM_central"/>
</dbReference>
<dbReference type="PROSITE" id="PS00411">
    <property type="entry name" value="KINESIN_MOTOR_1"/>
    <property type="match status" value="1"/>
</dbReference>
<keyword evidence="11" id="KW-1185">Reference proteome</keyword>
<dbReference type="InterPro" id="IPR011993">
    <property type="entry name" value="PH-like_dom_sf"/>
</dbReference>
<feature type="region of interest" description="Disordered" evidence="6">
    <location>
        <begin position="1144"/>
        <end position="1173"/>
    </location>
</feature>
<reference evidence="10 11" key="1">
    <citation type="journal article" date="2021" name="Comput. Struct. Biotechnol. J.">
        <title>De novo genome assembly of the potent medicinal plant Rehmannia glutinosa using nanopore technology.</title>
        <authorList>
            <person name="Ma L."/>
            <person name="Dong C."/>
            <person name="Song C."/>
            <person name="Wang X."/>
            <person name="Zheng X."/>
            <person name="Niu Y."/>
            <person name="Chen S."/>
            <person name="Feng W."/>
        </authorList>
    </citation>
    <scope>NUCLEOTIDE SEQUENCE [LARGE SCALE GENOMIC DNA]</scope>
    <source>
        <strain evidence="10">DH-2019</strain>
    </source>
</reference>
<keyword evidence="5" id="KW-0175">Coiled coil</keyword>
<gene>
    <name evidence="10" type="ORF">DH2020_038699</name>
</gene>
<evidence type="ECO:0000313" key="11">
    <source>
        <dbReference type="Proteomes" id="UP001318860"/>
    </source>
</evidence>
<feature type="domain" description="FERM" evidence="7">
    <location>
        <begin position="313"/>
        <end position="668"/>
    </location>
</feature>
<dbReference type="SUPFAM" id="SSF56821">
    <property type="entry name" value="Prismane protein-like"/>
    <property type="match status" value="1"/>
</dbReference>
<dbReference type="PROSITE" id="PS51016">
    <property type="entry name" value="MYTH4"/>
    <property type="match status" value="1"/>
</dbReference>
<dbReference type="SMART" id="SM00295">
    <property type="entry name" value="B41"/>
    <property type="match status" value="1"/>
</dbReference>
<dbReference type="CDD" id="cd14473">
    <property type="entry name" value="FERM_B-lobe"/>
    <property type="match status" value="1"/>
</dbReference>
<dbReference type="InterPro" id="IPR019821">
    <property type="entry name" value="Kinesin_motor_CS"/>
</dbReference>
<evidence type="ECO:0000259" key="8">
    <source>
        <dbReference type="PROSITE" id="PS50067"/>
    </source>
</evidence>
<feature type="coiled-coil region" evidence="5">
    <location>
        <begin position="639"/>
        <end position="786"/>
    </location>
</feature>
<evidence type="ECO:0000259" key="9">
    <source>
        <dbReference type="PROSITE" id="PS51016"/>
    </source>
</evidence>
<evidence type="ECO:0000259" key="7">
    <source>
        <dbReference type="PROSITE" id="PS50057"/>
    </source>
</evidence>
<comment type="caution">
    <text evidence="10">The sequence shown here is derived from an EMBL/GenBank/DDBJ whole genome shotgun (WGS) entry which is preliminary data.</text>
</comment>
<accession>A0ABR0V0G0</accession>
<evidence type="ECO:0000256" key="2">
    <source>
        <dbReference type="ARBA" id="ARBA00022840"/>
    </source>
</evidence>
<dbReference type="InterPro" id="IPR036961">
    <property type="entry name" value="Kinesin_motor_dom_sf"/>
</dbReference>
<organism evidence="10 11">
    <name type="scientific">Rehmannia glutinosa</name>
    <name type="common">Chinese foxglove</name>
    <dbReference type="NCBI Taxonomy" id="99300"/>
    <lineage>
        <taxon>Eukaryota</taxon>
        <taxon>Viridiplantae</taxon>
        <taxon>Streptophyta</taxon>
        <taxon>Embryophyta</taxon>
        <taxon>Tracheophyta</taxon>
        <taxon>Spermatophyta</taxon>
        <taxon>Magnoliopsida</taxon>
        <taxon>eudicotyledons</taxon>
        <taxon>Gunneridae</taxon>
        <taxon>Pentapetalae</taxon>
        <taxon>asterids</taxon>
        <taxon>lamiids</taxon>
        <taxon>Lamiales</taxon>
        <taxon>Orobanchaceae</taxon>
        <taxon>Rehmannieae</taxon>
        <taxon>Rehmannia</taxon>
    </lineage>
</organism>
<dbReference type="Gene3D" id="1.25.40.530">
    <property type="entry name" value="MyTH4 domain"/>
    <property type="match status" value="1"/>
</dbReference>
<dbReference type="CDD" id="cd01366">
    <property type="entry name" value="KISc_C_terminal"/>
    <property type="match status" value="1"/>
</dbReference>
<dbReference type="SMART" id="SM00129">
    <property type="entry name" value="KISc"/>
    <property type="match status" value="1"/>
</dbReference>
<dbReference type="Gene3D" id="2.30.29.30">
    <property type="entry name" value="Pleckstrin-homology domain (PH domain)/Phosphotyrosine-binding domain (PTB)"/>
    <property type="match status" value="1"/>
</dbReference>
<evidence type="ECO:0000256" key="4">
    <source>
        <dbReference type="PROSITE-ProRule" id="PRU00283"/>
    </source>
</evidence>
<evidence type="ECO:0000256" key="6">
    <source>
        <dbReference type="SAM" id="MobiDB-lite"/>
    </source>
</evidence>
<dbReference type="EMBL" id="JABTTQ020001874">
    <property type="protein sequence ID" value="KAK6127541.1"/>
    <property type="molecule type" value="Genomic_DNA"/>
</dbReference>
<dbReference type="InterPro" id="IPR035963">
    <property type="entry name" value="FERM_2"/>
</dbReference>
<dbReference type="PROSITE" id="PS50057">
    <property type="entry name" value="FERM_3"/>
    <property type="match status" value="1"/>
</dbReference>
<dbReference type="Pfam" id="PF00225">
    <property type="entry name" value="Kinesin"/>
    <property type="match status" value="1"/>
</dbReference>
<dbReference type="PRINTS" id="PR00380">
    <property type="entry name" value="KINESINHEAVY"/>
</dbReference>
<keyword evidence="3 4" id="KW-0505">Motor protein</keyword>
<evidence type="ECO:0000256" key="1">
    <source>
        <dbReference type="ARBA" id="ARBA00022741"/>
    </source>
</evidence>
<protein>
    <recommendedName>
        <fullName evidence="12">Kinesin-like protein</fullName>
    </recommendedName>
</protein>